<evidence type="ECO:0000313" key="2">
    <source>
        <dbReference type="Proteomes" id="UP001585080"/>
    </source>
</evidence>
<name>A0ABV5EMF4_9ACTN</name>
<gene>
    <name evidence="1" type="ORF">VSS16_35550</name>
</gene>
<dbReference type="RefSeq" id="WP_376736390.1">
    <property type="nucleotide sequence ID" value="NZ_JAYMRP010000064.1"/>
</dbReference>
<protein>
    <submittedName>
        <fullName evidence="1">FxLD family lanthipeptide</fullName>
    </submittedName>
</protein>
<proteinExistence type="predicted"/>
<evidence type="ECO:0000313" key="1">
    <source>
        <dbReference type="EMBL" id="MFB8777961.1"/>
    </source>
</evidence>
<accession>A0ABV5EMF4</accession>
<sequence>MTTVPAAAGGLEGSIDGWDLDVSIVESGPEADRLIQMTDDGCGQTCQSACSTTCP</sequence>
<dbReference type="InterPro" id="IPR027575">
    <property type="entry name" value="LD_lanti_pre"/>
</dbReference>
<dbReference type="NCBIfam" id="TIGR04363">
    <property type="entry name" value="LD_lanti_pre"/>
    <property type="match status" value="1"/>
</dbReference>
<keyword evidence="2" id="KW-1185">Reference proteome</keyword>
<dbReference type="Proteomes" id="UP001585080">
    <property type="component" value="Unassembled WGS sequence"/>
</dbReference>
<dbReference type="EMBL" id="JAYMRP010000064">
    <property type="protein sequence ID" value="MFB8777961.1"/>
    <property type="molecule type" value="Genomic_DNA"/>
</dbReference>
<reference evidence="1 2" key="1">
    <citation type="submission" date="2024-01" db="EMBL/GenBank/DDBJ databases">
        <title>Genome mining of biosynthetic gene clusters to explore secondary metabolites of Streptomyces sp.</title>
        <authorList>
            <person name="Baig A."/>
            <person name="Ajitkumar Shintre N."/>
            <person name="Kumar H."/>
            <person name="Anbarasu A."/>
            <person name="Ramaiah S."/>
        </authorList>
    </citation>
    <scope>NUCLEOTIDE SEQUENCE [LARGE SCALE GENOMIC DNA]</scope>
    <source>
        <strain evidence="1 2">A57</strain>
    </source>
</reference>
<comment type="caution">
    <text evidence="1">The sequence shown here is derived from an EMBL/GenBank/DDBJ whole genome shotgun (WGS) entry which is preliminary data.</text>
</comment>
<organism evidence="1 2">
    <name type="scientific">Streptomyces broussonetiae</name>
    <dbReference type="NCBI Taxonomy" id="2686304"/>
    <lineage>
        <taxon>Bacteria</taxon>
        <taxon>Bacillati</taxon>
        <taxon>Actinomycetota</taxon>
        <taxon>Actinomycetes</taxon>
        <taxon>Kitasatosporales</taxon>
        <taxon>Streptomycetaceae</taxon>
        <taxon>Streptomyces</taxon>
    </lineage>
</organism>